<dbReference type="Proteomes" id="UP000242818">
    <property type="component" value="Unassembled WGS sequence"/>
</dbReference>
<evidence type="ECO:0000256" key="3">
    <source>
        <dbReference type="ARBA" id="ARBA00022729"/>
    </source>
</evidence>
<keyword evidence="8" id="KW-1185">Reference proteome</keyword>
<dbReference type="Pfam" id="PF07980">
    <property type="entry name" value="SusD_RagB"/>
    <property type="match status" value="1"/>
</dbReference>
<comment type="similarity">
    <text evidence="2">Belongs to the SusD family.</text>
</comment>
<evidence type="ECO:0000313" key="8">
    <source>
        <dbReference type="Proteomes" id="UP000242818"/>
    </source>
</evidence>
<dbReference type="GO" id="GO:0009279">
    <property type="term" value="C:cell outer membrane"/>
    <property type="evidence" value="ECO:0007669"/>
    <property type="project" value="UniProtKB-SubCell"/>
</dbReference>
<evidence type="ECO:0000256" key="5">
    <source>
        <dbReference type="ARBA" id="ARBA00023237"/>
    </source>
</evidence>
<evidence type="ECO:0000256" key="2">
    <source>
        <dbReference type="ARBA" id="ARBA00006275"/>
    </source>
</evidence>
<keyword evidence="3" id="KW-0732">Signal</keyword>
<reference evidence="7 8" key="1">
    <citation type="submission" date="2016-08" db="EMBL/GenBank/DDBJ databases">
        <authorList>
            <person name="Seilhamer J.J."/>
        </authorList>
    </citation>
    <scope>NUCLEOTIDE SEQUENCE [LARGE SCALE GENOMIC DNA]</scope>
    <source>
        <strain evidence="7 8">A37T2</strain>
    </source>
</reference>
<dbReference type="Gene3D" id="1.25.40.390">
    <property type="match status" value="1"/>
</dbReference>
<evidence type="ECO:0000256" key="4">
    <source>
        <dbReference type="ARBA" id="ARBA00023136"/>
    </source>
</evidence>
<dbReference type="STRING" id="1335309.GA0116948_11323"/>
<evidence type="ECO:0000313" key="7">
    <source>
        <dbReference type="EMBL" id="SCC53080.1"/>
    </source>
</evidence>
<sequence length="546" mass="59330">MEKSMKKLFIYLTICATAGLSACNKDTLQQVDPNSPTPSSLNTESGIKDFALGVFQKWIADVPGASGSNIMFLGTNNHSILGDEVFSPYGNYGMRYTGQTYSITLPDGTKVINPIGNTQQEQLKSTNTRLSGSTNSFLYEWMACYFTNAQANLLLTSLDNTELKLSGDAATKKAVLSAWAYWWKGFSYSRIGSMYIAGVITNEPGNGLTNGNFVDHDAIITEANANFDKAIDILNGLTENADYDALMTAIIPTFNDNTDITTPAMWIRMINTYKARNFLANHKVATMTAADWATVKTLASAGSLSSDVVFQFGMDPDATNDLSGNFFHPFAFMGEGAAFTFVSERLIQDFKTGDQRFTKNFELLPAAQVNVRSRGLQFGTRWNAIAIEDGGRYATNNSVGIMPLSVSYEEAALMVAEADIHTDAIEAGLALIDEVRDFQGAGLAHVAGTGLNLAQATEELRRERRIGLFQRGVAFYDARRWGVTAPAAQGGGRAGAIVMVPGQYIGSNAAQALPCFMDYNYMDYWDVPQNELDFNAAATGSAPIKN</sequence>
<dbReference type="InterPro" id="IPR011990">
    <property type="entry name" value="TPR-like_helical_dom_sf"/>
</dbReference>
<evidence type="ECO:0000256" key="1">
    <source>
        <dbReference type="ARBA" id="ARBA00004442"/>
    </source>
</evidence>
<dbReference type="OrthoDB" id="1183184at2"/>
<organism evidence="7 8">
    <name type="scientific">Chitinophaga costaii</name>
    <dbReference type="NCBI Taxonomy" id="1335309"/>
    <lineage>
        <taxon>Bacteria</taxon>
        <taxon>Pseudomonadati</taxon>
        <taxon>Bacteroidota</taxon>
        <taxon>Chitinophagia</taxon>
        <taxon>Chitinophagales</taxon>
        <taxon>Chitinophagaceae</taxon>
        <taxon>Chitinophaga</taxon>
    </lineage>
</organism>
<dbReference type="AlphaFoldDB" id="A0A1C4FB29"/>
<gene>
    <name evidence="7" type="ORF">GA0116948_11323</name>
</gene>
<dbReference type="InterPro" id="IPR012944">
    <property type="entry name" value="SusD_RagB_dom"/>
</dbReference>
<name>A0A1C4FB29_9BACT</name>
<dbReference type="PROSITE" id="PS51257">
    <property type="entry name" value="PROKAR_LIPOPROTEIN"/>
    <property type="match status" value="1"/>
</dbReference>
<dbReference type="SUPFAM" id="SSF48452">
    <property type="entry name" value="TPR-like"/>
    <property type="match status" value="1"/>
</dbReference>
<proteinExistence type="inferred from homology"/>
<keyword evidence="5" id="KW-0998">Cell outer membrane</keyword>
<dbReference type="EMBL" id="FMAR01000013">
    <property type="protein sequence ID" value="SCC53080.1"/>
    <property type="molecule type" value="Genomic_DNA"/>
</dbReference>
<keyword evidence="4" id="KW-0472">Membrane</keyword>
<protein>
    <submittedName>
        <fullName evidence="7">SusD family protein</fullName>
    </submittedName>
</protein>
<accession>A0A1C4FB29</accession>
<comment type="subcellular location">
    <subcellularLocation>
        <location evidence="1">Cell outer membrane</location>
    </subcellularLocation>
</comment>
<feature type="domain" description="RagB/SusD" evidence="6">
    <location>
        <begin position="411"/>
        <end position="535"/>
    </location>
</feature>
<evidence type="ECO:0000259" key="6">
    <source>
        <dbReference type="Pfam" id="PF07980"/>
    </source>
</evidence>